<dbReference type="GO" id="GO:0003677">
    <property type="term" value="F:DNA binding"/>
    <property type="evidence" value="ECO:0007669"/>
    <property type="project" value="UniProtKB-KW"/>
</dbReference>
<dbReference type="SUPFAM" id="SSF46785">
    <property type="entry name" value="Winged helix' DNA-binding domain"/>
    <property type="match status" value="1"/>
</dbReference>
<evidence type="ECO:0000259" key="4">
    <source>
        <dbReference type="PROSITE" id="PS50995"/>
    </source>
</evidence>
<dbReference type="OrthoDB" id="9786071at2"/>
<dbReference type="GO" id="GO:0003700">
    <property type="term" value="F:DNA-binding transcription factor activity"/>
    <property type="evidence" value="ECO:0007669"/>
    <property type="project" value="InterPro"/>
</dbReference>
<dbReference type="Proteomes" id="UP000240572">
    <property type="component" value="Unassembled WGS sequence"/>
</dbReference>
<keyword evidence="1" id="KW-0805">Transcription regulation</keyword>
<proteinExistence type="predicted"/>
<dbReference type="SMART" id="SM00347">
    <property type="entry name" value="HTH_MARR"/>
    <property type="match status" value="1"/>
</dbReference>
<gene>
    <name evidence="5" type="ORF">B0I18_1011085</name>
</gene>
<evidence type="ECO:0000256" key="1">
    <source>
        <dbReference type="ARBA" id="ARBA00023015"/>
    </source>
</evidence>
<dbReference type="PANTHER" id="PTHR42756:SF1">
    <property type="entry name" value="TRANSCRIPTIONAL REPRESSOR OF EMRAB OPERON"/>
    <property type="match status" value="1"/>
</dbReference>
<evidence type="ECO:0000313" key="6">
    <source>
        <dbReference type="Proteomes" id="UP000240572"/>
    </source>
</evidence>
<organism evidence="5 6">
    <name type="scientific">Taibaiella chishuiensis</name>
    <dbReference type="NCBI Taxonomy" id="1434707"/>
    <lineage>
        <taxon>Bacteria</taxon>
        <taxon>Pseudomonadati</taxon>
        <taxon>Bacteroidota</taxon>
        <taxon>Chitinophagia</taxon>
        <taxon>Chitinophagales</taxon>
        <taxon>Chitinophagaceae</taxon>
        <taxon>Taibaiella</taxon>
    </lineage>
</organism>
<dbReference type="PANTHER" id="PTHR42756">
    <property type="entry name" value="TRANSCRIPTIONAL REGULATOR, MARR"/>
    <property type="match status" value="1"/>
</dbReference>
<dbReference type="InterPro" id="IPR000835">
    <property type="entry name" value="HTH_MarR-typ"/>
</dbReference>
<reference evidence="5 6" key="1">
    <citation type="submission" date="2018-03" db="EMBL/GenBank/DDBJ databases">
        <title>Genomic Encyclopedia of Type Strains, Phase III (KMG-III): the genomes of soil and plant-associated and newly described type strains.</title>
        <authorList>
            <person name="Whitman W."/>
        </authorList>
    </citation>
    <scope>NUCLEOTIDE SEQUENCE [LARGE SCALE GENOMIC DNA]</scope>
    <source>
        <strain evidence="5 6">CGMCC 1.12700</strain>
    </source>
</reference>
<comment type="caution">
    <text evidence="5">The sequence shown here is derived from an EMBL/GenBank/DDBJ whole genome shotgun (WGS) entry which is preliminary data.</text>
</comment>
<dbReference type="InterPro" id="IPR036388">
    <property type="entry name" value="WH-like_DNA-bd_sf"/>
</dbReference>
<dbReference type="AlphaFoldDB" id="A0A2P8DCI1"/>
<evidence type="ECO:0000256" key="2">
    <source>
        <dbReference type="ARBA" id="ARBA00023125"/>
    </source>
</evidence>
<keyword evidence="2 5" id="KW-0238">DNA-binding</keyword>
<dbReference type="Pfam" id="PF01047">
    <property type="entry name" value="MarR"/>
    <property type="match status" value="1"/>
</dbReference>
<keyword evidence="6" id="KW-1185">Reference proteome</keyword>
<keyword evidence="3" id="KW-0804">Transcription</keyword>
<evidence type="ECO:0000256" key="3">
    <source>
        <dbReference type="ARBA" id="ARBA00023163"/>
    </source>
</evidence>
<accession>A0A2P8DCI1</accession>
<dbReference type="InterPro" id="IPR036390">
    <property type="entry name" value="WH_DNA-bd_sf"/>
</dbReference>
<name>A0A2P8DCI1_9BACT</name>
<protein>
    <submittedName>
        <fullName evidence="5">DNA-binding MarR family transcriptional regulator</fullName>
    </submittedName>
</protein>
<evidence type="ECO:0000313" key="5">
    <source>
        <dbReference type="EMBL" id="PSK94922.1"/>
    </source>
</evidence>
<sequence>MAFNQKLTKATTMPHSEKQDIDTAIVSGLEAIGHAYRALLWEQAREHDLSPLQIQLLIHIREAQSVKISGLARHFMLTKPTVSEAIRSLERKHMIGRHKDPDDARSHSVRLTEWGADIAHIASFYTEPVRRIIAPVALAEKEILLKNIRGLLRRLEQEGAED</sequence>
<dbReference type="EMBL" id="PYGD01000001">
    <property type="protein sequence ID" value="PSK94922.1"/>
    <property type="molecule type" value="Genomic_DNA"/>
</dbReference>
<dbReference type="PROSITE" id="PS50995">
    <property type="entry name" value="HTH_MARR_2"/>
    <property type="match status" value="1"/>
</dbReference>
<feature type="domain" description="HTH marR-type" evidence="4">
    <location>
        <begin position="22"/>
        <end position="157"/>
    </location>
</feature>
<dbReference type="Gene3D" id="1.10.10.10">
    <property type="entry name" value="Winged helix-like DNA-binding domain superfamily/Winged helix DNA-binding domain"/>
    <property type="match status" value="1"/>
</dbReference>